<dbReference type="Proteomes" id="UP000321926">
    <property type="component" value="Unassembled WGS sequence"/>
</dbReference>
<feature type="transmembrane region" description="Helical" evidence="6">
    <location>
        <begin position="430"/>
        <end position="453"/>
    </location>
</feature>
<name>A0A5C8JIV9_9BACT</name>
<evidence type="ECO:0000256" key="2">
    <source>
        <dbReference type="ARBA" id="ARBA00022475"/>
    </source>
</evidence>
<evidence type="ECO:0000256" key="4">
    <source>
        <dbReference type="ARBA" id="ARBA00022989"/>
    </source>
</evidence>
<keyword evidence="5 6" id="KW-0472">Membrane</keyword>
<evidence type="ECO:0000313" key="10">
    <source>
        <dbReference type="Proteomes" id="UP000321926"/>
    </source>
</evidence>
<feature type="domain" description="ABC3 transporter permease C-terminal" evidence="7">
    <location>
        <begin position="296"/>
        <end position="413"/>
    </location>
</feature>
<evidence type="ECO:0000259" key="7">
    <source>
        <dbReference type="Pfam" id="PF02687"/>
    </source>
</evidence>
<keyword evidence="3 6" id="KW-0812">Transmembrane</keyword>
<dbReference type="PANTHER" id="PTHR30572">
    <property type="entry name" value="MEMBRANE COMPONENT OF TRANSPORTER-RELATED"/>
    <property type="match status" value="1"/>
</dbReference>
<reference evidence="9 10" key="1">
    <citation type="submission" date="2019-08" db="EMBL/GenBank/DDBJ databases">
        <authorList>
            <person name="Shi S."/>
        </authorList>
    </citation>
    <scope>NUCLEOTIDE SEQUENCE [LARGE SCALE GENOMIC DNA]</scope>
    <source>
        <strain evidence="9 10">GY10130</strain>
    </source>
</reference>
<evidence type="ECO:0000256" key="3">
    <source>
        <dbReference type="ARBA" id="ARBA00022692"/>
    </source>
</evidence>
<feature type="domain" description="ABC3 transporter permease C-terminal" evidence="7">
    <location>
        <begin position="680"/>
        <end position="782"/>
    </location>
</feature>
<proteinExistence type="predicted"/>
<evidence type="ECO:0000259" key="8">
    <source>
        <dbReference type="Pfam" id="PF12704"/>
    </source>
</evidence>
<dbReference type="OrthoDB" id="5933722at2"/>
<organism evidence="9 10">
    <name type="scientific">Pontibacter qinzhouensis</name>
    <dbReference type="NCBI Taxonomy" id="2603253"/>
    <lineage>
        <taxon>Bacteria</taxon>
        <taxon>Pseudomonadati</taxon>
        <taxon>Bacteroidota</taxon>
        <taxon>Cytophagia</taxon>
        <taxon>Cytophagales</taxon>
        <taxon>Hymenobacteraceae</taxon>
        <taxon>Pontibacter</taxon>
    </lineage>
</organism>
<dbReference type="GO" id="GO:0005886">
    <property type="term" value="C:plasma membrane"/>
    <property type="evidence" value="ECO:0007669"/>
    <property type="project" value="UniProtKB-SubCell"/>
</dbReference>
<keyword evidence="2" id="KW-1003">Cell membrane</keyword>
<feature type="domain" description="MacB-like periplasmic core" evidence="8">
    <location>
        <begin position="20"/>
        <end position="248"/>
    </location>
</feature>
<evidence type="ECO:0000313" key="9">
    <source>
        <dbReference type="EMBL" id="TXK36956.1"/>
    </source>
</evidence>
<dbReference type="Pfam" id="PF02687">
    <property type="entry name" value="FtsX"/>
    <property type="match status" value="2"/>
</dbReference>
<protein>
    <submittedName>
        <fullName evidence="9">FtsX-like permease family protein</fullName>
    </submittedName>
</protein>
<sequence>MLKTYFLTAIRMLLRNRSYSFLNIMGLALGITCSLLLFLVVRFELSFDNFHEKGDRTYRLAIRHEADGNSGVMASIPGPITDILRQNNPGLEIITQVFGEQDGQITVPATANKPARHYREPGALGFVESDFFRMFSFGKGNLPFIERLQEPHTLILTQQLATKYFPDKEPVGQVLRLNNQLDLEVIGVIPDVPDNTDFPFKLFVSYASANELSPYEISEWGTVLSNQNLYVTLPAGADYKEIEASINRIVLPHIPKKHQDLKSFFLQPLHDVHHNEELFNYSMRVVPMEVIWAMALIGIILLLTACINFINLATGQAIKRSKEVGMRKVLGCSYRQIILQFLGETFLITFAATLLSVILTEISLPYLNQLLELKLTFSFVRDPLLLVFLGPLLVLVTLIAGLYPAYMLAGLQPIAALKNRLNTQQVAGLSLRRVLVVLQFTICQVLIICTLVVGEQMAYFRNKPLGFNKESVVLLRLPAGNATKLVSYKANLLKEPAIQKVSFTMAPPTSIIIAENGFKFNGSSEPMPFRSHTKFANEAYFNLFDIPFVAGRAFTASDTIKEFVINETMRRKLAIPTAQEALGYKLNMAGKDGIIVGVVQDFHQSSLHHELPPAIITSQLSAYYYMAAKIDMNQKEAAIRHLENIWNKAYSDDVFNYEFYDETFELFYREEVRQQTLFKIFAFIAIVIGCLGLYGLISFMVAQRTKEVGVRKVLGASALDITILFSKEFVKLVLVAFLFACPIAYYLMQKWLEDFTYRIDIPYVAFLIAGIVTLSVALITMSSKAIQAALADPVQSLKTE</sequence>
<comment type="subcellular location">
    <subcellularLocation>
        <location evidence="1">Cell membrane</location>
        <topology evidence="1">Multi-pass membrane protein</topology>
    </subcellularLocation>
</comment>
<dbReference type="RefSeq" id="WP_147922843.1">
    <property type="nucleotide sequence ID" value="NZ_VRTY01000067.1"/>
</dbReference>
<dbReference type="InterPro" id="IPR003838">
    <property type="entry name" value="ABC3_permease_C"/>
</dbReference>
<dbReference type="Pfam" id="PF12704">
    <property type="entry name" value="MacB_PCD"/>
    <property type="match status" value="1"/>
</dbReference>
<dbReference type="PANTHER" id="PTHR30572:SF18">
    <property type="entry name" value="ABC-TYPE MACROLIDE FAMILY EXPORT SYSTEM PERMEASE COMPONENT 2"/>
    <property type="match status" value="1"/>
</dbReference>
<accession>A0A5C8JIV9</accession>
<dbReference type="InterPro" id="IPR050250">
    <property type="entry name" value="Macrolide_Exporter_MacB"/>
</dbReference>
<gene>
    <name evidence="9" type="ORF">FVR03_16395</name>
</gene>
<feature type="transmembrane region" description="Helical" evidence="6">
    <location>
        <begin position="680"/>
        <end position="702"/>
    </location>
</feature>
<feature type="transmembrane region" description="Helical" evidence="6">
    <location>
        <begin position="760"/>
        <end position="779"/>
    </location>
</feature>
<dbReference type="InterPro" id="IPR025857">
    <property type="entry name" value="MacB_PCD"/>
</dbReference>
<feature type="transmembrane region" description="Helical" evidence="6">
    <location>
        <begin position="21"/>
        <end position="41"/>
    </location>
</feature>
<comment type="caution">
    <text evidence="9">The sequence shown here is derived from an EMBL/GenBank/DDBJ whole genome shotgun (WGS) entry which is preliminary data.</text>
</comment>
<evidence type="ECO:0000256" key="1">
    <source>
        <dbReference type="ARBA" id="ARBA00004651"/>
    </source>
</evidence>
<keyword evidence="4 6" id="KW-1133">Transmembrane helix</keyword>
<dbReference type="AlphaFoldDB" id="A0A5C8JIV9"/>
<dbReference type="GO" id="GO:0022857">
    <property type="term" value="F:transmembrane transporter activity"/>
    <property type="evidence" value="ECO:0007669"/>
    <property type="project" value="TreeGrafter"/>
</dbReference>
<feature type="transmembrane region" description="Helical" evidence="6">
    <location>
        <begin position="384"/>
        <end position="409"/>
    </location>
</feature>
<evidence type="ECO:0000256" key="6">
    <source>
        <dbReference type="SAM" id="Phobius"/>
    </source>
</evidence>
<dbReference type="EMBL" id="VRTY01000067">
    <property type="protein sequence ID" value="TXK36956.1"/>
    <property type="molecule type" value="Genomic_DNA"/>
</dbReference>
<feature type="transmembrane region" description="Helical" evidence="6">
    <location>
        <begin position="729"/>
        <end position="748"/>
    </location>
</feature>
<feature type="transmembrane region" description="Helical" evidence="6">
    <location>
        <begin position="290"/>
        <end position="312"/>
    </location>
</feature>
<feature type="transmembrane region" description="Helical" evidence="6">
    <location>
        <begin position="337"/>
        <end position="364"/>
    </location>
</feature>
<evidence type="ECO:0000256" key="5">
    <source>
        <dbReference type="ARBA" id="ARBA00023136"/>
    </source>
</evidence>
<keyword evidence="10" id="KW-1185">Reference proteome</keyword>